<feature type="region of interest" description="Disordered" evidence="1">
    <location>
        <begin position="323"/>
        <end position="356"/>
    </location>
</feature>
<feature type="compositionally biased region" description="Basic and acidic residues" evidence="1">
    <location>
        <begin position="569"/>
        <end position="578"/>
    </location>
</feature>
<name>A0AA40DIT7_9PEZI</name>
<evidence type="ECO:0000256" key="1">
    <source>
        <dbReference type="SAM" id="MobiDB-lite"/>
    </source>
</evidence>
<organism evidence="2 3">
    <name type="scientific">Apiosordaria backusii</name>
    <dbReference type="NCBI Taxonomy" id="314023"/>
    <lineage>
        <taxon>Eukaryota</taxon>
        <taxon>Fungi</taxon>
        <taxon>Dikarya</taxon>
        <taxon>Ascomycota</taxon>
        <taxon>Pezizomycotina</taxon>
        <taxon>Sordariomycetes</taxon>
        <taxon>Sordariomycetidae</taxon>
        <taxon>Sordariales</taxon>
        <taxon>Lasiosphaeriaceae</taxon>
        <taxon>Apiosordaria</taxon>
    </lineage>
</organism>
<protein>
    <submittedName>
        <fullName evidence="2">Uncharacterized protein</fullName>
    </submittedName>
</protein>
<feature type="region of interest" description="Disordered" evidence="1">
    <location>
        <begin position="1"/>
        <end position="82"/>
    </location>
</feature>
<dbReference type="Proteomes" id="UP001172159">
    <property type="component" value="Unassembled WGS sequence"/>
</dbReference>
<feature type="compositionally biased region" description="Low complexity" evidence="1">
    <location>
        <begin position="152"/>
        <end position="165"/>
    </location>
</feature>
<feature type="compositionally biased region" description="Acidic residues" evidence="1">
    <location>
        <begin position="45"/>
        <end position="71"/>
    </location>
</feature>
<dbReference type="EMBL" id="JAUKTV010000023">
    <property type="protein sequence ID" value="KAK0702921.1"/>
    <property type="molecule type" value="Genomic_DNA"/>
</dbReference>
<comment type="caution">
    <text evidence="2">The sequence shown here is derived from an EMBL/GenBank/DDBJ whole genome shotgun (WGS) entry which is preliminary data.</text>
</comment>
<reference evidence="2" key="1">
    <citation type="submission" date="2023-06" db="EMBL/GenBank/DDBJ databases">
        <title>Genome-scale phylogeny and comparative genomics of the fungal order Sordariales.</title>
        <authorList>
            <consortium name="Lawrence Berkeley National Laboratory"/>
            <person name="Hensen N."/>
            <person name="Bonometti L."/>
            <person name="Westerberg I."/>
            <person name="Brannstrom I.O."/>
            <person name="Guillou S."/>
            <person name="Cros-Aarteil S."/>
            <person name="Calhoun S."/>
            <person name="Haridas S."/>
            <person name="Kuo A."/>
            <person name="Mondo S."/>
            <person name="Pangilinan J."/>
            <person name="Riley R."/>
            <person name="Labutti K."/>
            <person name="Andreopoulos B."/>
            <person name="Lipzen A."/>
            <person name="Chen C."/>
            <person name="Yanf M."/>
            <person name="Daum C."/>
            <person name="Ng V."/>
            <person name="Clum A."/>
            <person name="Steindorff A."/>
            <person name="Ohm R."/>
            <person name="Martin F."/>
            <person name="Silar P."/>
            <person name="Natvig D."/>
            <person name="Lalanne C."/>
            <person name="Gautier V."/>
            <person name="Ament-Velasquez S.L."/>
            <person name="Kruys A."/>
            <person name="Hutchinson M.I."/>
            <person name="Powell A.J."/>
            <person name="Barry K."/>
            <person name="Miller A.N."/>
            <person name="Grigoriev I.V."/>
            <person name="Debuchy R."/>
            <person name="Gladieux P."/>
            <person name="Thoren M.H."/>
            <person name="Johannesson H."/>
        </authorList>
    </citation>
    <scope>NUCLEOTIDE SEQUENCE</scope>
    <source>
        <strain evidence="2">CBS 540.89</strain>
    </source>
</reference>
<evidence type="ECO:0000313" key="2">
    <source>
        <dbReference type="EMBL" id="KAK0702921.1"/>
    </source>
</evidence>
<keyword evidence="3" id="KW-1185">Reference proteome</keyword>
<feature type="region of interest" description="Disordered" evidence="1">
    <location>
        <begin position="140"/>
        <end position="182"/>
    </location>
</feature>
<accession>A0AA40DIT7</accession>
<feature type="region of interest" description="Disordered" evidence="1">
    <location>
        <begin position="552"/>
        <end position="578"/>
    </location>
</feature>
<proteinExistence type="predicted"/>
<feature type="region of interest" description="Disordered" evidence="1">
    <location>
        <begin position="286"/>
        <end position="305"/>
    </location>
</feature>
<gene>
    <name evidence="2" type="ORF">B0T21DRAFT_416795</name>
</gene>
<dbReference type="AlphaFoldDB" id="A0AA40DIT7"/>
<evidence type="ECO:0000313" key="3">
    <source>
        <dbReference type="Proteomes" id="UP001172159"/>
    </source>
</evidence>
<sequence>MNRLSMAYANAQQAAQGAGPPPPPPPGRGGLDKTPQSMVDMGKDETEDSGNENEEVVIENNEHEDNEDGDREDQQPSTRVVKKKAPGRFYCDYVDPITGEPCDCPTPFTRNSNLNKHKVRFHQKLHRSRIQWAVDIRAESNERRERKRQLRSTSVSNSSASTSNSGGEIDLAPPRGPRDGRMPVEVRRMFQQLLDNERRLSHQGPLNSYMPQNGQCHPFEHVYHPGRHIDNDTQAPQELAHLQYAIPQIRQQRLPRRVQDDGGYNNHHPEQQQDRIDQQCLLPQGYHENLQGHPQGPQDPFPVVGLQHQYGYHHHRQNYIPAQRHSVSQSAGNTGLRRRPGKRELRPATNVPGQGVSSSLVSYELEVPQAQAQQDIDPASQSGAGAIPGHMPEYYSPHPAADAFRQGQPWRMVDYQIPQAQQQVPPLPSVNAALPQAAQQGRTWRFNNTAYPEINDEGFAHAVGQSQHPPMLQQPAPVQPAQAYQHIIGSFGNQLVGSLDPGQWASPAPMAQGTSQWQGGRANAYTGYGHPALPANNYSQPLTNPRIFNYSEAANQRTRDGASYTYQHTPDHDDSEQK</sequence>